<dbReference type="GO" id="GO:0071004">
    <property type="term" value="C:U2-type prespliceosome"/>
    <property type="evidence" value="ECO:0007669"/>
    <property type="project" value="UniProtKB-UniRule"/>
</dbReference>
<evidence type="ECO:0000256" key="4">
    <source>
        <dbReference type="ARBA" id="ARBA00022833"/>
    </source>
</evidence>
<feature type="compositionally biased region" description="Pro residues" evidence="10">
    <location>
        <begin position="162"/>
        <end position="183"/>
    </location>
</feature>
<evidence type="ECO:0000256" key="2">
    <source>
        <dbReference type="ARBA" id="ARBA00022723"/>
    </source>
</evidence>
<dbReference type="SUPFAM" id="SSF57667">
    <property type="entry name" value="beta-beta-alpha zinc fingers"/>
    <property type="match status" value="1"/>
</dbReference>
<dbReference type="InterPro" id="IPR013085">
    <property type="entry name" value="U1-CZ_Znf_C2H2"/>
</dbReference>
<accession>A0A654FLJ6</accession>
<sequence>MPRYYCDYCDTYLTHDSPSVRKQHNAGYKHKANVRIYYQQFEEQQTQSLIDQRIKEHLGQTGGYQQVGAVFNQHMLARPRPPMMLPPGSMPMGMRPPVLPRPMMPPQGYMPPPGVPQMMAPPGAPLPPPPQNGILRPPGMAPIPGQGGGPPGMAPIPGQGGGPPPNYNGLPPPPPYHTNPAAPPSGNFNNPNLNNPNPSAESPESNE</sequence>
<evidence type="ECO:0000256" key="10">
    <source>
        <dbReference type="SAM" id="MobiDB-lite"/>
    </source>
</evidence>
<dbReference type="OrthoDB" id="76567at2759"/>
<dbReference type="Gene3D" id="3.30.160.60">
    <property type="entry name" value="Classic Zinc Finger"/>
    <property type="match status" value="1"/>
</dbReference>
<dbReference type="Pfam" id="PF06220">
    <property type="entry name" value="zf-U1"/>
    <property type="match status" value="1"/>
</dbReference>
<dbReference type="InterPro" id="IPR036236">
    <property type="entry name" value="Znf_C2H2_sf"/>
</dbReference>
<keyword evidence="5 9" id="KW-0694">RNA-binding</keyword>
<feature type="compositionally biased region" description="Low complexity" evidence="10">
    <location>
        <begin position="184"/>
        <end position="207"/>
    </location>
</feature>
<evidence type="ECO:0000256" key="7">
    <source>
        <dbReference type="ARBA" id="ARBA00023274"/>
    </source>
</evidence>
<keyword evidence="2 9" id="KW-0479">Metal-binding</keyword>
<dbReference type="EMBL" id="CACRSJ010000109">
    <property type="protein sequence ID" value="VYS61684.1"/>
    <property type="molecule type" value="Genomic_DNA"/>
</dbReference>
<comment type="subunit">
    <text evidence="9">U1 snRNP is composed of the 7 core Sm proteins B/B', D1, D2, D3, E, F and G that assemble in a heptameric protein ring on the Sm site of the small nuclear RNA to form the core snRNP, and at least 3 U1 snRNP-specific proteins U1-70K, U1-A and U1-C. U1-C interacts with U1 snRNA and the 5' splice-site region of the pre-mRNA.</text>
</comment>
<dbReference type="PANTHER" id="PTHR31148">
    <property type="entry name" value="U1 SMALL NUCLEAR RIBONUCLEOPROTEIN C"/>
    <property type="match status" value="1"/>
</dbReference>
<feature type="compositionally biased region" description="Pro residues" evidence="10">
    <location>
        <begin position="105"/>
        <end position="115"/>
    </location>
</feature>
<dbReference type="ExpressionAtlas" id="A0A5S9XPF2">
    <property type="expression patterns" value="baseline and differential"/>
</dbReference>
<dbReference type="GO" id="GO:0000387">
    <property type="term" value="P:spliceosomal snRNP assembly"/>
    <property type="evidence" value="ECO:0007669"/>
    <property type="project" value="UniProtKB-UniRule"/>
</dbReference>
<feature type="region of interest" description="Disordered" evidence="10">
    <location>
        <begin position="105"/>
        <end position="207"/>
    </location>
</feature>
<dbReference type="GO" id="GO:0000243">
    <property type="term" value="C:commitment complex"/>
    <property type="evidence" value="ECO:0007669"/>
    <property type="project" value="UniProtKB-UniRule"/>
</dbReference>
<comment type="function">
    <text evidence="9">Component of the spliceosomal U1 snRNP, which is essential for recognition of the pre-mRNA 5' splice-site and the subsequent assembly of the spliceosome. U1-C is directly involved in initial 5' splice-site recognition for both constitutive and regulated alternative splicing. The interaction with the 5' splice-site seems to precede base-pairing between the pre-mRNA and the U1 snRNA. Stimulates commitment or early (E) complex formation by stabilizing the base pairing of the 5' end of the U1 snRNA and the 5' splice-site region.</text>
</comment>
<evidence type="ECO:0000256" key="9">
    <source>
        <dbReference type="HAMAP-Rule" id="MF_03153"/>
    </source>
</evidence>
<dbReference type="GO" id="GO:0000395">
    <property type="term" value="P:mRNA 5'-splice site recognition"/>
    <property type="evidence" value="ECO:0007669"/>
    <property type="project" value="UniProtKB-UniRule"/>
</dbReference>
<comment type="subcellular location">
    <subcellularLocation>
        <location evidence="1 9">Nucleus</location>
    </subcellularLocation>
</comment>
<dbReference type="Proteomes" id="UP000434276">
    <property type="component" value="Unassembled WGS sequence"/>
</dbReference>
<dbReference type="PROSITE" id="PS50171">
    <property type="entry name" value="ZF_MATRIN"/>
    <property type="match status" value="1"/>
</dbReference>
<dbReference type="OMA" id="GWKFREN"/>
<evidence type="ECO:0000256" key="1">
    <source>
        <dbReference type="ARBA" id="ARBA00004123"/>
    </source>
</evidence>
<evidence type="ECO:0000256" key="5">
    <source>
        <dbReference type="ARBA" id="ARBA00022884"/>
    </source>
</evidence>
<keyword evidence="3 9" id="KW-0863">Zinc-finger</keyword>
<evidence type="ECO:0000256" key="8">
    <source>
        <dbReference type="ARBA" id="ARBA00046357"/>
    </source>
</evidence>
<dbReference type="SMR" id="A0A5S9XPF2"/>
<dbReference type="GO" id="GO:0003729">
    <property type="term" value="F:mRNA binding"/>
    <property type="evidence" value="ECO:0007669"/>
    <property type="project" value="UniProtKB-UniRule"/>
</dbReference>
<comment type="similarity">
    <text evidence="9">Belongs to the U1 small nuclear ribonucleoprotein C family.</text>
</comment>
<evidence type="ECO:0000256" key="6">
    <source>
        <dbReference type="ARBA" id="ARBA00023242"/>
    </source>
</evidence>
<dbReference type="EMBL" id="CACSHJ010000095">
    <property type="protein sequence ID" value="CAA0393402.1"/>
    <property type="molecule type" value="Genomic_DNA"/>
</dbReference>
<dbReference type="InterPro" id="IPR000690">
    <property type="entry name" value="Matrin/U1-C_Znf_C2H2"/>
</dbReference>
<proteinExistence type="inferred from homology"/>
<accession>A0A5S9XPF2</accession>
<feature type="compositionally biased region" description="Low complexity" evidence="10">
    <location>
        <begin position="132"/>
        <end position="144"/>
    </location>
</feature>
<dbReference type="PIRSF" id="PIRSF037969">
    <property type="entry name" value="U1_snRNP-C"/>
    <property type="match status" value="1"/>
</dbReference>
<comment type="subunit">
    <text evidence="8">Component of the U1 snRNP. The U1 snRNP is composed of the U1 snRNA and the 7 core Sm proteins SNRPB, SNRPD1, SNRPD2, SNRPD3, SNRPE, SNRPF and SNRPG that assemble in a heptameric protein ring on the Sm site of the small nuclear RNA to form the core snRNP, and at least 3 U1 snRNP-specific proteins SNRNP70/U1-70K, SNRPA/U1-A and SNRPC/U1-C. SNRPC/U1-C interacts with U1 snRNA and the 5' splice-site region of the pre-mRNA. Interacts (via N-terminus) with TIA1 (via C-terminus); thereby promoting spliceosomal U1 snRNP recruitment to 5' splice sites.</text>
</comment>
<feature type="domain" description="Matrin-type" evidence="11">
    <location>
        <begin position="4"/>
        <end position="36"/>
    </location>
</feature>
<dbReference type="FunFam" id="3.30.160.60:FF:000059">
    <property type="entry name" value="U1 small nuclear ribonucleoprotein C"/>
    <property type="match status" value="1"/>
</dbReference>
<dbReference type="InterPro" id="IPR003604">
    <property type="entry name" value="Matrin/U1-like-C_Znf_C2H2"/>
</dbReference>
<dbReference type="AlphaFoldDB" id="A0A5S9XPF2"/>
<dbReference type="RefSeq" id="NP_567250.1">
    <property type="nucleotide sequence ID" value="NM_116546.3"/>
</dbReference>
<evidence type="ECO:0000259" key="11">
    <source>
        <dbReference type="PROSITE" id="PS50171"/>
    </source>
</evidence>
<dbReference type="SMART" id="SM00451">
    <property type="entry name" value="ZnF_U1"/>
    <property type="match status" value="1"/>
</dbReference>
<protein>
    <recommendedName>
        <fullName evidence="9">U1 small nuclear ribonucleoprotein C</fullName>
        <shortName evidence="9">U1 snRNP C</shortName>
        <shortName evidence="9">U1-C</shortName>
        <shortName evidence="9">U1C</shortName>
    </recommendedName>
</protein>
<keyword evidence="7 9" id="KW-0687">Ribonucleoprotein</keyword>
<evidence type="ECO:0000313" key="13">
    <source>
        <dbReference type="EMBL" id="VYS61684.1"/>
    </source>
</evidence>
<dbReference type="InterPro" id="IPR017340">
    <property type="entry name" value="U1_snRNP-C"/>
</dbReference>
<dbReference type="HAMAP" id="MF_03153">
    <property type="entry name" value="U1_C"/>
    <property type="match status" value="1"/>
</dbReference>
<keyword evidence="6 9" id="KW-0539">Nucleus</keyword>
<evidence type="ECO:0000313" key="12">
    <source>
        <dbReference type="EMBL" id="CAA0393402.1"/>
    </source>
</evidence>
<dbReference type="GO" id="GO:0030619">
    <property type="term" value="F:U1 snRNA binding"/>
    <property type="evidence" value="ECO:0007669"/>
    <property type="project" value="UniProtKB-UniRule"/>
</dbReference>
<keyword evidence="4 9" id="KW-0862">Zinc</keyword>
<organism evidence="12 15">
    <name type="scientific">Arabidopsis thaliana</name>
    <name type="common">Mouse-ear cress</name>
    <dbReference type="NCBI Taxonomy" id="3702"/>
    <lineage>
        <taxon>Eukaryota</taxon>
        <taxon>Viridiplantae</taxon>
        <taxon>Streptophyta</taxon>
        <taxon>Embryophyta</taxon>
        <taxon>Tracheophyta</taxon>
        <taxon>Spermatophyta</taxon>
        <taxon>Magnoliopsida</taxon>
        <taxon>eudicotyledons</taxon>
        <taxon>Gunneridae</taxon>
        <taxon>Pentapetalae</taxon>
        <taxon>rosids</taxon>
        <taxon>malvids</taxon>
        <taxon>Brassicales</taxon>
        <taxon>Brassicaceae</taxon>
        <taxon>Camelineae</taxon>
        <taxon>Arabidopsis</taxon>
    </lineage>
</organism>
<feature type="compositionally biased region" description="Pro residues" evidence="10">
    <location>
        <begin position="122"/>
        <end position="131"/>
    </location>
</feature>
<dbReference type="KEGG" id="ath:AT4G03120"/>
<reference evidence="12 15" key="1">
    <citation type="submission" date="2019-12" db="EMBL/GenBank/DDBJ databases">
        <authorList>
            <person name="Jiao W.-B."/>
            <person name="Schneeberger K."/>
        </authorList>
    </citation>
    <scope>NUCLEOTIDE SEQUENCE [LARGE SCALE GENOMIC DNA]</scope>
    <source>
        <strain evidence="14">cv. An-1</strain>
        <strain evidence="15">cv. C24</strain>
    </source>
</reference>
<name>A0A5S9XPF2_ARATH</name>
<dbReference type="GO" id="GO:0030627">
    <property type="term" value="F:pre-mRNA 5'-splice site binding"/>
    <property type="evidence" value="ECO:0007669"/>
    <property type="project" value="InterPro"/>
</dbReference>
<dbReference type="GO" id="GO:0008270">
    <property type="term" value="F:zinc ion binding"/>
    <property type="evidence" value="ECO:0007669"/>
    <property type="project" value="UniProtKB-UniRule"/>
</dbReference>
<evidence type="ECO:0000256" key="3">
    <source>
        <dbReference type="ARBA" id="ARBA00022771"/>
    </source>
</evidence>
<evidence type="ECO:0000313" key="14">
    <source>
        <dbReference type="Proteomes" id="UP000426265"/>
    </source>
</evidence>
<evidence type="ECO:0000313" key="15">
    <source>
        <dbReference type="Proteomes" id="UP000434276"/>
    </source>
</evidence>
<dbReference type="PANTHER" id="PTHR31148:SF1">
    <property type="entry name" value="U1 SMALL NUCLEAR RIBONUCLEOPROTEIN C"/>
    <property type="match status" value="1"/>
</dbReference>
<gene>
    <name evidence="13" type="ORF">AN1_LOCUS17113</name>
    <name evidence="12" type="ORF">C24_LOCUS16986</name>
</gene>
<dbReference type="GO" id="GO:0005685">
    <property type="term" value="C:U1 snRNP"/>
    <property type="evidence" value="ECO:0007669"/>
    <property type="project" value="UniProtKB-UniRule"/>
</dbReference>
<dbReference type="Proteomes" id="UP000426265">
    <property type="component" value="Unassembled WGS sequence"/>
</dbReference>